<dbReference type="Pfam" id="PF03372">
    <property type="entry name" value="Exo_endo_phos"/>
    <property type="match status" value="1"/>
</dbReference>
<dbReference type="GO" id="GO:0004519">
    <property type="term" value="F:endonuclease activity"/>
    <property type="evidence" value="ECO:0007669"/>
    <property type="project" value="UniProtKB-KW"/>
</dbReference>
<reference evidence="2" key="1">
    <citation type="journal article" date="2014" name="Int. J. Syst. Evol. Microbiol.">
        <title>Complete genome sequence of Corynebacterium casei LMG S-19264T (=DSM 44701T), isolated from a smear-ripened cheese.</title>
        <authorList>
            <consortium name="US DOE Joint Genome Institute (JGI-PGF)"/>
            <person name="Walter F."/>
            <person name="Albersmeier A."/>
            <person name="Kalinowski J."/>
            <person name="Ruckert C."/>
        </authorList>
    </citation>
    <scope>NUCLEOTIDE SEQUENCE</scope>
    <source>
        <strain evidence="2">CGMCC 1.12153</strain>
    </source>
</reference>
<name>A0A917EZJ1_HALAA</name>
<dbReference type="EMBL" id="BMEL01000003">
    <property type="protein sequence ID" value="GGF27213.1"/>
    <property type="molecule type" value="Genomic_DNA"/>
</dbReference>
<dbReference type="GO" id="GO:0000175">
    <property type="term" value="F:3'-5'-RNA exonuclease activity"/>
    <property type="evidence" value="ECO:0007669"/>
    <property type="project" value="TreeGrafter"/>
</dbReference>
<evidence type="ECO:0000313" key="3">
    <source>
        <dbReference type="Proteomes" id="UP000660110"/>
    </source>
</evidence>
<protein>
    <submittedName>
        <fullName evidence="2">Endonuclease</fullName>
    </submittedName>
</protein>
<dbReference type="PANTHER" id="PTHR12121">
    <property type="entry name" value="CARBON CATABOLITE REPRESSOR PROTEIN 4"/>
    <property type="match status" value="1"/>
</dbReference>
<dbReference type="Proteomes" id="UP000660110">
    <property type="component" value="Unassembled WGS sequence"/>
</dbReference>
<dbReference type="PANTHER" id="PTHR12121:SF36">
    <property type="entry name" value="ENDONUCLEASE_EXONUCLEASE_PHOSPHATASE DOMAIN-CONTAINING PROTEIN"/>
    <property type="match status" value="1"/>
</dbReference>
<reference evidence="2" key="2">
    <citation type="submission" date="2020-09" db="EMBL/GenBank/DDBJ databases">
        <authorList>
            <person name="Sun Q."/>
            <person name="Zhou Y."/>
        </authorList>
    </citation>
    <scope>NUCLEOTIDE SEQUENCE</scope>
    <source>
        <strain evidence="2">CGMCC 1.12153</strain>
    </source>
</reference>
<dbReference type="InterPro" id="IPR036691">
    <property type="entry name" value="Endo/exonu/phosph_ase_sf"/>
</dbReference>
<proteinExistence type="predicted"/>
<organism evidence="2 3">
    <name type="scientific">Halobacillus andaensis</name>
    <dbReference type="NCBI Taxonomy" id="1176239"/>
    <lineage>
        <taxon>Bacteria</taxon>
        <taxon>Bacillati</taxon>
        <taxon>Bacillota</taxon>
        <taxon>Bacilli</taxon>
        <taxon>Bacillales</taxon>
        <taxon>Bacillaceae</taxon>
        <taxon>Halobacillus</taxon>
    </lineage>
</organism>
<sequence>MEIKIGTFNIRVDLPQDGKDSWKHRTDKAPELIRKHHPLVMGLQEALLPMIKDVEAMMPDYQWIGEGRRGGMSDEFCPILYNHHKLFHMESGQFWLSEQPHEPNSISWESDFPRICTWGHFQVKHAPRHEFIVYNTHLDHISEVARENGIALIWDRMQSDAAKKKVPAMLMGDLNSRPHERAVRFLRGEASINGLTAKLKDSFTAIDGSPGRTFHQFKGGMDGEPIDYIFCTPEVKVLKTEVDRHTVNGRYPSDHYPVFTTIEL</sequence>
<evidence type="ECO:0000259" key="1">
    <source>
        <dbReference type="Pfam" id="PF03372"/>
    </source>
</evidence>
<gene>
    <name evidence="2" type="ORF">GCM10010954_27820</name>
</gene>
<dbReference type="InterPro" id="IPR050410">
    <property type="entry name" value="CCR4/nocturin_mRNA_transcr"/>
</dbReference>
<dbReference type="AlphaFoldDB" id="A0A917EZJ1"/>
<accession>A0A917EZJ1</accession>
<dbReference type="InterPro" id="IPR005135">
    <property type="entry name" value="Endo/exonuclease/phosphatase"/>
</dbReference>
<keyword evidence="2" id="KW-0540">Nuclease</keyword>
<comment type="caution">
    <text evidence="2">The sequence shown here is derived from an EMBL/GenBank/DDBJ whole genome shotgun (WGS) entry which is preliminary data.</text>
</comment>
<keyword evidence="3" id="KW-1185">Reference proteome</keyword>
<dbReference type="CDD" id="cd09083">
    <property type="entry name" value="EEP-1"/>
    <property type="match status" value="1"/>
</dbReference>
<keyword evidence="2" id="KW-0378">Hydrolase</keyword>
<feature type="domain" description="Endonuclease/exonuclease/phosphatase" evidence="1">
    <location>
        <begin position="6"/>
        <end position="255"/>
    </location>
</feature>
<dbReference type="RefSeq" id="WP_188378105.1">
    <property type="nucleotide sequence ID" value="NZ_BMEL01000003.1"/>
</dbReference>
<dbReference type="Gene3D" id="3.60.10.10">
    <property type="entry name" value="Endonuclease/exonuclease/phosphatase"/>
    <property type="match status" value="1"/>
</dbReference>
<keyword evidence="2" id="KW-0255">Endonuclease</keyword>
<evidence type="ECO:0000313" key="2">
    <source>
        <dbReference type="EMBL" id="GGF27213.1"/>
    </source>
</evidence>
<dbReference type="SUPFAM" id="SSF56219">
    <property type="entry name" value="DNase I-like"/>
    <property type="match status" value="1"/>
</dbReference>